<dbReference type="Pfam" id="PF09835">
    <property type="entry name" value="DUF2062"/>
    <property type="match status" value="1"/>
</dbReference>
<feature type="transmembrane region" description="Helical" evidence="1">
    <location>
        <begin position="125"/>
        <end position="149"/>
    </location>
</feature>
<dbReference type="PANTHER" id="PTHR40547">
    <property type="entry name" value="SLL0298 PROTEIN"/>
    <property type="match status" value="1"/>
</dbReference>
<dbReference type="PANTHER" id="PTHR40547:SF1">
    <property type="entry name" value="SLL0298 PROTEIN"/>
    <property type="match status" value="1"/>
</dbReference>
<evidence type="ECO:0000256" key="1">
    <source>
        <dbReference type="SAM" id="Phobius"/>
    </source>
</evidence>
<name>A0A6J4V7U2_9CYAN</name>
<accession>A0A6J4V7U2</accession>
<dbReference type="EMBL" id="CADCWO010000078">
    <property type="protein sequence ID" value="CAA9568910.1"/>
    <property type="molecule type" value="Genomic_DNA"/>
</dbReference>
<evidence type="ECO:0000259" key="2">
    <source>
        <dbReference type="Pfam" id="PF09835"/>
    </source>
</evidence>
<sequence>MLGVGRKAMKWRRQFRYLYLRFMRLQATPANLARGLAIGVFWGMFPLPGVQMLIAVLNAALFRSSKLAAAAGTWLSNPLTTLPLTLFNFHVGQSLLNREAIEFSTDHLRSLQSILELGTDFAISYLFGCLVVGTVAAPLAYFLGLPLIASGQRRIVARRTARRKQKLRRNRMG</sequence>
<keyword evidence="1" id="KW-1133">Transmembrane helix</keyword>
<feature type="domain" description="DUF2062" evidence="2">
    <location>
        <begin position="13"/>
        <end position="154"/>
    </location>
</feature>
<keyword evidence="1" id="KW-0812">Transmembrane</keyword>
<proteinExistence type="predicted"/>
<organism evidence="3">
    <name type="scientific">uncultured Synechococcales cyanobacterium</name>
    <dbReference type="NCBI Taxonomy" id="1936017"/>
    <lineage>
        <taxon>Bacteria</taxon>
        <taxon>Bacillati</taxon>
        <taxon>Cyanobacteriota</taxon>
        <taxon>Cyanophyceae</taxon>
        <taxon>Synechococcales</taxon>
        <taxon>environmental samples</taxon>
    </lineage>
</organism>
<keyword evidence="1" id="KW-0472">Membrane</keyword>
<dbReference type="InterPro" id="IPR018639">
    <property type="entry name" value="DUF2062"/>
</dbReference>
<protein>
    <recommendedName>
        <fullName evidence="2">DUF2062 domain-containing protein</fullName>
    </recommendedName>
</protein>
<reference evidence="3" key="1">
    <citation type="submission" date="2020-02" db="EMBL/GenBank/DDBJ databases">
        <authorList>
            <person name="Meier V. D."/>
        </authorList>
    </citation>
    <scope>NUCLEOTIDE SEQUENCE</scope>
    <source>
        <strain evidence="3">AVDCRST_MAG81</strain>
    </source>
</reference>
<evidence type="ECO:0000313" key="3">
    <source>
        <dbReference type="EMBL" id="CAA9568910.1"/>
    </source>
</evidence>
<gene>
    <name evidence="3" type="ORF">AVDCRST_MAG81-1548</name>
</gene>
<dbReference type="AlphaFoldDB" id="A0A6J4V7U2"/>